<dbReference type="AlphaFoldDB" id="A0A9P7F480"/>
<dbReference type="RefSeq" id="XP_041291497.1">
    <property type="nucleotide sequence ID" value="XM_041441656.1"/>
</dbReference>
<proteinExistence type="predicted"/>
<dbReference type="OrthoDB" id="2614349at2759"/>
<dbReference type="EMBL" id="JABBWM010000036">
    <property type="protein sequence ID" value="KAG2106187.1"/>
    <property type="molecule type" value="Genomic_DNA"/>
</dbReference>
<gene>
    <name evidence="1" type="ORF">F5147DRAFT_775000</name>
</gene>
<reference evidence="1" key="1">
    <citation type="journal article" date="2020" name="New Phytol.">
        <title>Comparative genomics reveals dynamic genome evolution in host specialist ectomycorrhizal fungi.</title>
        <authorList>
            <person name="Lofgren L.A."/>
            <person name="Nguyen N.H."/>
            <person name="Vilgalys R."/>
            <person name="Ruytinx J."/>
            <person name="Liao H.L."/>
            <person name="Branco S."/>
            <person name="Kuo A."/>
            <person name="LaButti K."/>
            <person name="Lipzen A."/>
            <person name="Andreopoulos W."/>
            <person name="Pangilinan J."/>
            <person name="Riley R."/>
            <person name="Hundley H."/>
            <person name="Na H."/>
            <person name="Barry K."/>
            <person name="Grigoriev I.V."/>
            <person name="Stajich J.E."/>
            <person name="Kennedy P.G."/>
        </authorList>
    </citation>
    <scope>NUCLEOTIDE SEQUENCE</scope>
    <source>
        <strain evidence="1">FC423</strain>
    </source>
</reference>
<name>A0A9P7F480_9AGAM</name>
<evidence type="ECO:0000313" key="2">
    <source>
        <dbReference type="Proteomes" id="UP000823399"/>
    </source>
</evidence>
<comment type="caution">
    <text evidence="1">The sequence shown here is derived from an EMBL/GenBank/DDBJ whole genome shotgun (WGS) entry which is preliminary data.</text>
</comment>
<protein>
    <submittedName>
        <fullName evidence="1">Uncharacterized protein</fullName>
    </submittedName>
</protein>
<dbReference type="Proteomes" id="UP000823399">
    <property type="component" value="Unassembled WGS sequence"/>
</dbReference>
<keyword evidence="2" id="KW-1185">Reference proteome</keyword>
<evidence type="ECO:0000313" key="1">
    <source>
        <dbReference type="EMBL" id="KAG2106187.1"/>
    </source>
</evidence>
<sequence>MDIHLQPTAPVYLYTPQLGRVLQVIPPPNAQHPFVDFNGPERFILGAYLAYCQVSPIYCPDYVLVNSLDGVLPVVGTLAIPHHDETLFHTVYKKQFGDSDFLRAIDAQFCRPNGAGMIIPVWQFSSTIENRLSDMHKVVRGCIRLDDFSGGGTVQEQEARIKALFDSFNPSDQQDIEQAIAELVELHMFRELMWMATFQTVISLAEGTRDGRVADLFPQEVRGENLALAKCFAATLLTIIYHTFHLGQPLKTRGRKPGAVYCIILTAITHMYANLKQYPTFMKTMVGLTFLRAPNVLPMDPKIQAPKVSAYEKRARTVADCSPIKQVEVNLPDLPYAEFTSIRYARTTEIVDNRCFL</sequence>
<accession>A0A9P7F480</accession>
<dbReference type="GeneID" id="64703915"/>
<organism evidence="1 2">
    <name type="scientific">Suillus discolor</name>
    <dbReference type="NCBI Taxonomy" id="1912936"/>
    <lineage>
        <taxon>Eukaryota</taxon>
        <taxon>Fungi</taxon>
        <taxon>Dikarya</taxon>
        <taxon>Basidiomycota</taxon>
        <taxon>Agaricomycotina</taxon>
        <taxon>Agaricomycetes</taxon>
        <taxon>Agaricomycetidae</taxon>
        <taxon>Boletales</taxon>
        <taxon>Suillineae</taxon>
        <taxon>Suillaceae</taxon>
        <taxon>Suillus</taxon>
    </lineage>
</organism>